<evidence type="ECO:0000313" key="3">
    <source>
        <dbReference type="Proteomes" id="UP000534286"/>
    </source>
</evidence>
<name>A0A7W7RQF3_9ACTN</name>
<accession>A0A7W7RQF3</accession>
<proteinExistence type="predicted"/>
<dbReference type="RefSeq" id="WP_184751876.1">
    <property type="nucleotide sequence ID" value="NZ_BAABEK010000028.1"/>
</dbReference>
<keyword evidence="3" id="KW-1185">Reference proteome</keyword>
<keyword evidence="1" id="KW-0812">Transmembrane</keyword>
<dbReference type="Proteomes" id="UP000534286">
    <property type="component" value="Unassembled WGS sequence"/>
</dbReference>
<protein>
    <recommendedName>
        <fullName evidence="4">Transposase DDE domain-containing protein</fullName>
    </recommendedName>
</protein>
<evidence type="ECO:0008006" key="4">
    <source>
        <dbReference type="Google" id="ProtNLM"/>
    </source>
</evidence>
<dbReference type="AlphaFoldDB" id="A0A7W7RQF3"/>
<evidence type="ECO:0000313" key="2">
    <source>
        <dbReference type="EMBL" id="MBB4935753.1"/>
    </source>
</evidence>
<reference evidence="2 3" key="1">
    <citation type="submission" date="2020-08" db="EMBL/GenBank/DDBJ databases">
        <title>Sequencing the genomes of 1000 actinobacteria strains.</title>
        <authorList>
            <person name="Klenk H.-P."/>
        </authorList>
    </citation>
    <scope>NUCLEOTIDE SEQUENCE [LARGE SCALE GENOMIC DNA]</scope>
    <source>
        <strain evidence="2 3">DSM 43023</strain>
    </source>
</reference>
<evidence type="ECO:0000256" key="1">
    <source>
        <dbReference type="SAM" id="Phobius"/>
    </source>
</evidence>
<dbReference type="EMBL" id="JACHJU010000001">
    <property type="protein sequence ID" value="MBB4935753.1"/>
    <property type="molecule type" value="Genomic_DNA"/>
</dbReference>
<comment type="caution">
    <text evidence="2">The sequence shown here is derived from an EMBL/GenBank/DDBJ whole genome shotgun (WGS) entry which is preliminary data.</text>
</comment>
<keyword evidence="1" id="KW-1133">Transmembrane helix</keyword>
<feature type="transmembrane region" description="Helical" evidence="1">
    <location>
        <begin position="70"/>
        <end position="87"/>
    </location>
</feature>
<keyword evidence="1" id="KW-0472">Membrane</keyword>
<organism evidence="2 3">
    <name type="scientific">Streptosporangium album</name>
    <dbReference type="NCBI Taxonomy" id="47479"/>
    <lineage>
        <taxon>Bacteria</taxon>
        <taxon>Bacillati</taxon>
        <taxon>Actinomycetota</taxon>
        <taxon>Actinomycetes</taxon>
        <taxon>Streptosporangiales</taxon>
        <taxon>Streptosporangiaceae</taxon>
        <taxon>Streptosporangium</taxon>
    </lineage>
</organism>
<sequence>MTWELSQEAIEAEAAADGWYALLSNLDPGPADAAQVLLLYKKQESVERRYAAFKGPLAVTTLYLKSNRRISALITVICLALLIFCLVERQVRQALARQKTTKVNGLYAGRAAVPTGGLIFKALAGLRIIPTAGQSPPIIPQPSDLQLDLLDLLDVDPRELR</sequence>
<gene>
    <name evidence="2" type="ORF">FHR32_000058</name>
</gene>